<evidence type="ECO:0000313" key="2">
    <source>
        <dbReference type="EMBL" id="KRM75296.1"/>
    </source>
</evidence>
<dbReference type="Pfam" id="PF13673">
    <property type="entry name" value="Acetyltransf_10"/>
    <property type="match status" value="1"/>
</dbReference>
<name>A0A0R2B881_SECCO</name>
<organism evidence="2 3">
    <name type="scientific">Secundilactobacillus collinoides DSM 20515 = JCM 1123</name>
    <dbReference type="NCBI Taxonomy" id="1423733"/>
    <lineage>
        <taxon>Bacteria</taxon>
        <taxon>Bacillati</taxon>
        <taxon>Bacillota</taxon>
        <taxon>Bacilli</taxon>
        <taxon>Lactobacillales</taxon>
        <taxon>Lactobacillaceae</taxon>
        <taxon>Secundilactobacillus</taxon>
    </lineage>
</organism>
<dbReference type="Gene3D" id="3.40.630.30">
    <property type="match status" value="1"/>
</dbReference>
<dbReference type="GO" id="GO:0016747">
    <property type="term" value="F:acyltransferase activity, transferring groups other than amino-acyl groups"/>
    <property type="evidence" value="ECO:0007669"/>
    <property type="project" value="InterPro"/>
</dbReference>
<dbReference type="EMBL" id="AYYR01000054">
    <property type="protein sequence ID" value="KRM75296.1"/>
    <property type="molecule type" value="Genomic_DNA"/>
</dbReference>
<dbReference type="InterPro" id="IPR016181">
    <property type="entry name" value="Acyl_CoA_acyltransferase"/>
</dbReference>
<accession>A0A0R2B881</accession>
<keyword evidence="2" id="KW-0808">Transferase</keyword>
<dbReference type="AlphaFoldDB" id="A0A0R2B881"/>
<dbReference type="InterPro" id="IPR000182">
    <property type="entry name" value="GNAT_dom"/>
</dbReference>
<evidence type="ECO:0000259" key="1">
    <source>
        <dbReference type="PROSITE" id="PS51186"/>
    </source>
</evidence>
<dbReference type="SUPFAM" id="SSF55729">
    <property type="entry name" value="Acyl-CoA N-acyltransferases (Nat)"/>
    <property type="match status" value="1"/>
</dbReference>
<protein>
    <submittedName>
        <fullName evidence="2">Acetyltransferase</fullName>
    </submittedName>
</protein>
<reference evidence="2 3" key="1">
    <citation type="journal article" date="2015" name="Genome Announc.">
        <title>Expanding the biotechnology potential of lactobacilli through comparative genomics of 213 strains and associated genera.</title>
        <authorList>
            <person name="Sun Z."/>
            <person name="Harris H.M."/>
            <person name="McCann A."/>
            <person name="Guo C."/>
            <person name="Argimon S."/>
            <person name="Zhang W."/>
            <person name="Yang X."/>
            <person name="Jeffery I.B."/>
            <person name="Cooney J.C."/>
            <person name="Kagawa T.F."/>
            <person name="Liu W."/>
            <person name="Song Y."/>
            <person name="Salvetti E."/>
            <person name="Wrobel A."/>
            <person name="Rasinkangas P."/>
            <person name="Parkhill J."/>
            <person name="Rea M.C."/>
            <person name="O'Sullivan O."/>
            <person name="Ritari J."/>
            <person name="Douillard F.P."/>
            <person name="Paul Ross R."/>
            <person name="Yang R."/>
            <person name="Briner A.E."/>
            <person name="Felis G.E."/>
            <person name="de Vos W.M."/>
            <person name="Barrangou R."/>
            <person name="Klaenhammer T.R."/>
            <person name="Caufield P.W."/>
            <person name="Cui Y."/>
            <person name="Zhang H."/>
            <person name="O'Toole P.W."/>
        </authorList>
    </citation>
    <scope>NUCLEOTIDE SEQUENCE [LARGE SCALE GENOMIC DNA]</scope>
    <source>
        <strain evidence="2 3">DSM 20515</strain>
    </source>
</reference>
<feature type="domain" description="N-acetyltransferase" evidence="1">
    <location>
        <begin position="5"/>
        <end position="145"/>
    </location>
</feature>
<dbReference type="PROSITE" id="PS51186">
    <property type="entry name" value="GNAT"/>
    <property type="match status" value="1"/>
</dbReference>
<dbReference type="PATRIC" id="fig|1423733.4.peg.2599"/>
<comment type="caution">
    <text evidence="2">The sequence shown here is derived from an EMBL/GenBank/DDBJ whole genome shotgun (WGS) entry which is preliminary data.</text>
</comment>
<sequence>MLLVKHTNELTPQQLITILKARVAVFVVEQNCPYQEVDDDDFDDLHVALFNDTGDLQAYTRVMDRNTEVNFGRVLVAEQFRKAGFGRKIVQTTLDVIAERYPNKPIKIQAQAYLQQFYEDFGFQAQSDVYLEDDIPHLDMALTPIQK</sequence>
<proteinExistence type="predicted"/>
<dbReference type="RefSeq" id="WP_054761322.1">
    <property type="nucleotide sequence ID" value="NZ_AYYR01000054.1"/>
</dbReference>
<gene>
    <name evidence="2" type="ORF">FC82_GL002484</name>
</gene>
<dbReference type="Proteomes" id="UP000051845">
    <property type="component" value="Unassembled WGS sequence"/>
</dbReference>
<evidence type="ECO:0000313" key="3">
    <source>
        <dbReference type="Proteomes" id="UP000051845"/>
    </source>
</evidence>